<reference evidence="2" key="1">
    <citation type="journal article" date="2020" name="Stud. Mycol.">
        <title>101 Dothideomycetes genomes: a test case for predicting lifestyles and emergence of pathogens.</title>
        <authorList>
            <person name="Haridas S."/>
            <person name="Albert R."/>
            <person name="Binder M."/>
            <person name="Bloem J."/>
            <person name="Labutti K."/>
            <person name="Salamov A."/>
            <person name="Andreopoulos B."/>
            <person name="Baker S."/>
            <person name="Barry K."/>
            <person name="Bills G."/>
            <person name="Bluhm B."/>
            <person name="Cannon C."/>
            <person name="Castanera R."/>
            <person name="Culley D."/>
            <person name="Daum C."/>
            <person name="Ezra D."/>
            <person name="Gonzalez J."/>
            <person name="Henrissat B."/>
            <person name="Kuo A."/>
            <person name="Liang C."/>
            <person name="Lipzen A."/>
            <person name="Lutzoni F."/>
            <person name="Magnuson J."/>
            <person name="Mondo S."/>
            <person name="Nolan M."/>
            <person name="Ohm R."/>
            <person name="Pangilinan J."/>
            <person name="Park H.-J."/>
            <person name="Ramirez L."/>
            <person name="Alfaro M."/>
            <person name="Sun H."/>
            <person name="Tritt A."/>
            <person name="Yoshinaga Y."/>
            <person name="Zwiers L.-H."/>
            <person name="Turgeon B."/>
            <person name="Goodwin S."/>
            <person name="Spatafora J."/>
            <person name="Crous P."/>
            <person name="Grigoriev I."/>
        </authorList>
    </citation>
    <scope>NUCLEOTIDE SEQUENCE</scope>
    <source>
        <strain evidence="2">CBS 627.86</strain>
    </source>
</reference>
<proteinExistence type="predicted"/>
<protein>
    <submittedName>
        <fullName evidence="2">Uncharacterized protein</fullName>
    </submittedName>
</protein>
<keyword evidence="3" id="KW-1185">Reference proteome</keyword>
<feature type="region of interest" description="Disordered" evidence="1">
    <location>
        <begin position="206"/>
        <end position="235"/>
    </location>
</feature>
<dbReference type="EMBL" id="ML977336">
    <property type="protein sequence ID" value="KAF2110894.1"/>
    <property type="molecule type" value="Genomic_DNA"/>
</dbReference>
<dbReference type="AlphaFoldDB" id="A0A6A5YVT7"/>
<name>A0A6A5YVT7_9PLEO</name>
<evidence type="ECO:0000313" key="3">
    <source>
        <dbReference type="Proteomes" id="UP000799770"/>
    </source>
</evidence>
<evidence type="ECO:0000256" key="1">
    <source>
        <dbReference type="SAM" id="MobiDB-lite"/>
    </source>
</evidence>
<feature type="region of interest" description="Disordered" evidence="1">
    <location>
        <begin position="135"/>
        <end position="157"/>
    </location>
</feature>
<feature type="compositionally biased region" description="Basic and acidic residues" evidence="1">
    <location>
        <begin position="224"/>
        <end position="235"/>
    </location>
</feature>
<feature type="compositionally biased region" description="Basic and acidic residues" evidence="1">
    <location>
        <begin position="143"/>
        <end position="157"/>
    </location>
</feature>
<feature type="compositionally biased region" description="Basic and acidic residues" evidence="1">
    <location>
        <begin position="206"/>
        <end position="217"/>
    </location>
</feature>
<gene>
    <name evidence="2" type="ORF">BDV96DRAFT_603502</name>
</gene>
<evidence type="ECO:0000313" key="2">
    <source>
        <dbReference type="EMBL" id="KAF2110894.1"/>
    </source>
</evidence>
<dbReference type="Proteomes" id="UP000799770">
    <property type="component" value="Unassembled WGS sequence"/>
</dbReference>
<organism evidence="2 3">
    <name type="scientific">Lophiotrema nucula</name>
    <dbReference type="NCBI Taxonomy" id="690887"/>
    <lineage>
        <taxon>Eukaryota</taxon>
        <taxon>Fungi</taxon>
        <taxon>Dikarya</taxon>
        <taxon>Ascomycota</taxon>
        <taxon>Pezizomycotina</taxon>
        <taxon>Dothideomycetes</taxon>
        <taxon>Pleosporomycetidae</taxon>
        <taxon>Pleosporales</taxon>
        <taxon>Lophiotremataceae</taxon>
        <taxon>Lophiotrema</taxon>
    </lineage>
</organism>
<accession>A0A6A5YVT7</accession>
<sequence length="313" mass="35541">MCVEHRATALAFGFAEARGNSNSDSPKPARLVCPATSLLSPTHNHTTMAHNNASTEDDLEIFASSRAMFARHDPVSNVERLKAIGHGGPIELLWVDYTSWYLSQFQPLYDGMLTTVSILRYNNNEDGRTLHEERKTQLKHLRRSEQAAERDHHRRQDAAYAGRHFKSMGSMVMMKKHTCGIEDDYDTIRKIGIKHANISDADKKARLGETNDSDSGRSKKVTKKKVDSKESCEGCRGESRHHLGRLLFHLQAQELKKQVRRYKDKSGIFEEGLLAENVPNEMELKASLIRLNHQLFARDGGYESPRVRSPYLL</sequence>